<accession>A0A2T6GBI6</accession>
<dbReference type="RefSeq" id="WP_108546425.1">
    <property type="nucleotide sequence ID" value="NZ_PYJM01000012.1"/>
</dbReference>
<organism evidence="1 2">
    <name type="scientific">Pseudomonas protegens</name>
    <dbReference type="NCBI Taxonomy" id="380021"/>
    <lineage>
        <taxon>Bacteria</taxon>
        <taxon>Pseudomonadati</taxon>
        <taxon>Pseudomonadota</taxon>
        <taxon>Gammaproteobacteria</taxon>
        <taxon>Pseudomonadales</taxon>
        <taxon>Pseudomonadaceae</taxon>
        <taxon>Pseudomonas</taxon>
    </lineage>
</organism>
<dbReference type="EMBL" id="PYJM01000012">
    <property type="protein sequence ID" value="PUA41521.1"/>
    <property type="molecule type" value="Genomic_DNA"/>
</dbReference>
<comment type="caution">
    <text evidence="1">The sequence shown here is derived from an EMBL/GenBank/DDBJ whole genome shotgun (WGS) entry which is preliminary data.</text>
</comment>
<sequence>MNTLSRVANIPEAPTHALRMIDNWCGERDLVFLFAFERDGAFYSHESGKPVLQYEGDEVLQAWPLTIEQKCDHCGAEGPLLPTPEGSHCETCYDQVMGEGAQESRSCDDADTHAN</sequence>
<dbReference type="Proteomes" id="UP000244178">
    <property type="component" value="Unassembled WGS sequence"/>
</dbReference>
<evidence type="ECO:0000313" key="1">
    <source>
        <dbReference type="EMBL" id="PUA41521.1"/>
    </source>
</evidence>
<gene>
    <name evidence="1" type="ORF">C5U62_31655</name>
</gene>
<proteinExistence type="predicted"/>
<evidence type="ECO:0000313" key="2">
    <source>
        <dbReference type="Proteomes" id="UP000244178"/>
    </source>
</evidence>
<protein>
    <submittedName>
        <fullName evidence="1">Uncharacterized protein</fullName>
    </submittedName>
</protein>
<name>A0A2T6GBI6_9PSED</name>
<reference evidence="1 2" key="1">
    <citation type="submission" date="2018-03" db="EMBL/GenBank/DDBJ databases">
        <title>Draft genome sequence of the plant growth promoting rhizobacterium Pseudomonas protegens strain BNJ-SS-45 isolated from wheat (Triticum aestivum) rhizosphere.</title>
        <authorList>
            <person name="Bajpai A."/>
            <person name="Shende K."/>
            <person name="Meena N."/>
            <person name="Upadhyayula S.R."/>
            <person name="Suravajhala P."/>
            <person name="Medicherla K.M."/>
            <person name="Johri B.N."/>
        </authorList>
    </citation>
    <scope>NUCLEOTIDE SEQUENCE [LARGE SCALE GENOMIC DNA]</scope>
    <source>
        <strain evidence="1 2">BNJ-SS-45</strain>
    </source>
</reference>
<dbReference type="AlphaFoldDB" id="A0A2T6GBI6"/>